<evidence type="ECO:0000256" key="1">
    <source>
        <dbReference type="ARBA" id="ARBA00022679"/>
    </source>
</evidence>
<keyword evidence="3" id="KW-0489">Methyltransferase</keyword>
<dbReference type="Proteomes" id="UP001555826">
    <property type="component" value="Unassembled WGS sequence"/>
</dbReference>
<dbReference type="EMBL" id="JBFNQN010000003">
    <property type="protein sequence ID" value="MEW9264273.1"/>
    <property type="molecule type" value="Genomic_DNA"/>
</dbReference>
<organism evidence="3 4">
    <name type="scientific">Kineococcus endophyticus</name>
    <dbReference type="NCBI Taxonomy" id="1181883"/>
    <lineage>
        <taxon>Bacteria</taxon>
        <taxon>Bacillati</taxon>
        <taxon>Actinomycetota</taxon>
        <taxon>Actinomycetes</taxon>
        <taxon>Kineosporiales</taxon>
        <taxon>Kineosporiaceae</taxon>
        <taxon>Kineococcus</taxon>
    </lineage>
</organism>
<evidence type="ECO:0000313" key="4">
    <source>
        <dbReference type="Proteomes" id="UP001555826"/>
    </source>
</evidence>
<gene>
    <name evidence="3" type="ORF">AB1207_05915</name>
</gene>
<dbReference type="InterPro" id="IPR013216">
    <property type="entry name" value="Methyltransf_11"/>
</dbReference>
<proteinExistence type="predicted"/>
<feature type="domain" description="Methyltransferase type 11" evidence="2">
    <location>
        <begin position="42"/>
        <end position="138"/>
    </location>
</feature>
<accession>A0ABV3P3U4</accession>
<dbReference type="PANTHER" id="PTHR43861:SF3">
    <property type="entry name" value="PUTATIVE (AFU_ORTHOLOGUE AFUA_2G14390)-RELATED"/>
    <property type="match status" value="1"/>
</dbReference>
<sequence>MPTLDRPDPIAYLRLVADSAAGRAYKGAVLDALDVLDGHVVLDLGCGPGTDLGALADRAGRTGRVVAVDVDPVMVSTASDLTADRPTVAVRRGDVHALDLPAASVDRVHADRVLQHVEDPARAVAEVARVLRPGGVAALVEPDWALMAVDAHDLEASTAFTAHTCRHVVRNAHVGRQLPRLGVDAGLSVVSVQAFPAVFTDVEEADAVLGLTRTTRAAVAAGRLDASRSAAWLDDLATGPFTAVATVVATVLTRPVDD</sequence>
<name>A0ABV3P3U4_9ACTN</name>
<dbReference type="SUPFAM" id="SSF53335">
    <property type="entry name" value="S-adenosyl-L-methionine-dependent methyltransferases"/>
    <property type="match status" value="1"/>
</dbReference>
<dbReference type="InterPro" id="IPR029063">
    <property type="entry name" value="SAM-dependent_MTases_sf"/>
</dbReference>
<reference evidence="3 4" key="1">
    <citation type="submission" date="2024-07" db="EMBL/GenBank/DDBJ databases">
        <authorList>
            <person name="Thanompreechachai J."/>
            <person name="Duangmal K."/>
        </authorList>
    </citation>
    <scope>NUCLEOTIDE SEQUENCE [LARGE SCALE GENOMIC DNA]</scope>
    <source>
        <strain evidence="3 4">KCTC 19886</strain>
    </source>
</reference>
<dbReference type="Pfam" id="PF08241">
    <property type="entry name" value="Methyltransf_11"/>
    <property type="match status" value="1"/>
</dbReference>
<dbReference type="CDD" id="cd02440">
    <property type="entry name" value="AdoMet_MTases"/>
    <property type="match status" value="1"/>
</dbReference>
<dbReference type="GO" id="GO:0008168">
    <property type="term" value="F:methyltransferase activity"/>
    <property type="evidence" value="ECO:0007669"/>
    <property type="project" value="UniProtKB-KW"/>
</dbReference>
<dbReference type="GO" id="GO:0032259">
    <property type="term" value="P:methylation"/>
    <property type="evidence" value="ECO:0007669"/>
    <property type="project" value="UniProtKB-KW"/>
</dbReference>
<keyword evidence="1" id="KW-0808">Transferase</keyword>
<dbReference type="PANTHER" id="PTHR43861">
    <property type="entry name" value="TRANS-ACONITATE 2-METHYLTRANSFERASE-RELATED"/>
    <property type="match status" value="1"/>
</dbReference>
<protein>
    <submittedName>
        <fullName evidence="3">Methyltransferase domain-containing protein</fullName>
    </submittedName>
</protein>
<dbReference type="Gene3D" id="3.40.50.150">
    <property type="entry name" value="Vaccinia Virus protein VP39"/>
    <property type="match status" value="1"/>
</dbReference>
<dbReference type="RefSeq" id="WP_367636893.1">
    <property type="nucleotide sequence ID" value="NZ_JBFNQN010000003.1"/>
</dbReference>
<evidence type="ECO:0000259" key="2">
    <source>
        <dbReference type="Pfam" id="PF08241"/>
    </source>
</evidence>
<evidence type="ECO:0000313" key="3">
    <source>
        <dbReference type="EMBL" id="MEW9264273.1"/>
    </source>
</evidence>
<comment type="caution">
    <text evidence="3">The sequence shown here is derived from an EMBL/GenBank/DDBJ whole genome shotgun (WGS) entry which is preliminary data.</text>
</comment>
<keyword evidence="4" id="KW-1185">Reference proteome</keyword>